<comment type="caution">
    <text evidence="2">The sequence shown here is derived from an EMBL/GenBank/DDBJ whole genome shotgun (WGS) entry which is preliminary data.</text>
</comment>
<organism evidence="2 3">
    <name type="scientific">Pseudoalteromonas caenipelagi</name>
    <dbReference type="NCBI Taxonomy" id="2726988"/>
    <lineage>
        <taxon>Bacteria</taxon>
        <taxon>Pseudomonadati</taxon>
        <taxon>Pseudomonadota</taxon>
        <taxon>Gammaproteobacteria</taxon>
        <taxon>Alteromonadales</taxon>
        <taxon>Pseudoalteromonadaceae</taxon>
        <taxon>Pseudoalteromonas</taxon>
    </lineage>
</organism>
<accession>A0A849VDY1</accession>
<keyword evidence="3" id="KW-1185">Reference proteome</keyword>
<dbReference type="Proteomes" id="UP000586305">
    <property type="component" value="Unassembled WGS sequence"/>
</dbReference>
<dbReference type="RefSeq" id="WP_171625831.1">
    <property type="nucleotide sequence ID" value="NZ_JABBPG010000003.1"/>
</dbReference>
<dbReference type="Pfam" id="PF17680">
    <property type="entry name" value="FlgO"/>
    <property type="match status" value="1"/>
</dbReference>
<dbReference type="PROSITE" id="PS51257">
    <property type="entry name" value="PROKAR_LIPOPROTEIN"/>
    <property type="match status" value="1"/>
</dbReference>
<evidence type="ECO:0000313" key="3">
    <source>
        <dbReference type="Proteomes" id="UP000586305"/>
    </source>
</evidence>
<name>A0A849VDY1_9GAMM</name>
<dbReference type="EMBL" id="JABBPG010000003">
    <property type="protein sequence ID" value="NOU50753.1"/>
    <property type="molecule type" value="Genomic_DNA"/>
</dbReference>
<keyword evidence="2" id="KW-0282">Flagellum</keyword>
<reference evidence="2 3" key="1">
    <citation type="submission" date="2020-04" db="EMBL/GenBank/DDBJ databases">
        <title>Pseudoalteromonas caenipelagi sp. nov., isolated from a tidal flat.</title>
        <authorList>
            <person name="Park S."/>
            <person name="Yoon J.-H."/>
        </authorList>
    </citation>
    <scope>NUCLEOTIDE SEQUENCE [LARGE SCALE GENOMIC DNA]</scope>
    <source>
        <strain evidence="2 3">JBTF-M23</strain>
    </source>
</reference>
<gene>
    <name evidence="2" type="ORF">HG263_09435</name>
</gene>
<keyword evidence="2" id="KW-0969">Cilium</keyword>
<dbReference type="InterPro" id="IPR041215">
    <property type="entry name" value="FlgO_dom"/>
</dbReference>
<evidence type="ECO:0000259" key="1">
    <source>
        <dbReference type="Pfam" id="PF17680"/>
    </source>
</evidence>
<protein>
    <submittedName>
        <fullName evidence="2">Flagellar biosynthesis protein FlgO</fullName>
    </submittedName>
</protein>
<sequence>MKQQYYLLAAAFITLGGCQLMSVNQVAVIEPKAPTSQIDALYDEAQRQKQEDELDNVQNSRRYSPVIHNLQLANYVEQMALELVDTMNSDQDINIAVASFVDFDSNLRTTNQLGNQIAETFIHQLQKFGYGVVDFKTTNSVSVTQKGDLSFSRDVKALTNKRVASHVLSGTMIYRSSGVEVNARVTDIDSKQVVASTRKLVPSYVLYSEELALFDVR</sequence>
<feature type="domain" description="FlgO" evidence="1">
    <location>
        <begin position="77"/>
        <end position="205"/>
    </location>
</feature>
<keyword evidence="2" id="KW-0966">Cell projection</keyword>
<evidence type="ECO:0000313" key="2">
    <source>
        <dbReference type="EMBL" id="NOU50753.1"/>
    </source>
</evidence>
<proteinExistence type="predicted"/>
<dbReference type="AlphaFoldDB" id="A0A849VDY1"/>